<evidence type="ECO:0000313" key="1">
    <source>
        <dbReference type="EMBL" id="KAF2804054.1"/>
    </source>
</evidence>
<evidence type="ECO:0000313" key="3">
    <source>
        <dbReference type="RefSeq" id="XP_033571018.1"/>
    </source>
</evidence>
<dbReference type="GeneID" id="54456991"/>
<reference evidence="1 3" key="1">
    <citation type="journal article" date="2020" name="Stud. Mycol.">
        <title>101 Dothideomycetes genomes: a test case for predicting lifestyles and emergence of pathogens.</title>
        <authorList>
            <person name="Haridas S."/>
            <person name="Albert R."/>
            <person name="Binder M."/>
            <person name="Bloem J."/>
            <person name="Labutti K."/>
            <person name="Salamov A."/>
            <person name="Andreopoulos B."/>
            <person name="Baker S."/>
            <person name="Barry K."/>
            <person name="Bills G."/>
            <person name="Bluhm B."/>
            <person name="Cannon C."/>
            <person name="Castanera R."/>
            <person name="Culley D."/>
            <person name="Daum C."/>
            <person name="Ezra D."/>
            <person name="Gonzalez J."/>
            <person name="Henrissat B."/>
            <person name="Kuo A."/>
            <person name="Liang C."/>
            <person name="Lipzen A."/>
            <person name="Lutzoni F."/>
            <person name="Magnuson J."/>
            <person name="Mondo S."/>
            <person name="Nolan M."/>
            <person name="Ohm R."/>
            <person name="Pangilinan J."/>
            <person name="Park H.-J."/>
            <person name="Ramirez L."/>
            <person name="Alfaro M."/>
            <person name="Sun H."/>
            <person name="Tritt A."/>
            <person name="Yoshinaga Y."/>
            <person name="Zwiers L.-H."/>
            <person name="Turgeon B."/>
            <person name="Goodwin S."/>
            <person name="Spatafora J."/>
            <person name="Crous P."/>
            <person name="Grigoriev I."/>
        </authorList>
    </citation>
    <scope>NUCLEOTIDE SEQUENCE</scope>
    <source>
        <strain evidence="1 3">CBS 304.34</strain>
    </source>
</reference>
<accession>A0A6A6Y7V7</accession>
<dbReference type="Proteomes" id="UP000504636">
    <property type="component" value="Unplaced"/>
</dbReference>
<dbReference type="SUPFAM" id="SSF51445">
    <property type="entry name" value="(Trans)glycosidases"/>
    <property type="match status" value="1"/>
</dbReference>
<reference evidence="3" key="3">
    <citation type="submission" date="2025-04" db="UniProtKB">
        <authorList>
            <consortium name="RefSeq"/>
        </authorList>
    </citation>
    <scope>IDENTIFICATION</scope>
    <source>
        <strain evidence="3">CBS 304.34</strain>
    </source>
</reference>
<dbReference type="OrthoDB" id="428177at2759"/>
<sequence length="170" mass="18761">VLDQFVDTLAVIHHISSGKTKVIIAPHDAHSLRGTNSAPCDVYCEALKGAFLDFYSLLSIIRSVYKNQLTTMFNEYCSKNFYGASWSTLNQVIFGVDLQNEPWFGVWPIVAWEKWLCDIATHLKNDVGLRKNNIAVITGMLSGANGPKGTENFPDSAIDCPTVDVISIHG</sequence>
<dbReference type="RefSeq" id="XP_033571018.1">
    <property type="nucleotide sequence ID" value="XM_033716098.1"/>
</dbReference>
<dbReference type="Gene3D" id="3.20.20.80">
    <property type="entry name" value="Glycosidases"/>
    <property type="match status" value="1"/>
</dbReference>
<dbReference type="AlphaFoldDB" id="A0A6A6Y7V7"/>
<dbReference type="InterPro" id="IPR017853">
    <property type="entry name" value="GH"/>
</dbReference>
<feature type="non-terminal residue" evidence="1">
    <location>
        <position position="1"/>
    </location>
</feature>
<evidence type="ECO:0000313" key="2">
    <source>
        <dbReference type="Proteomes" id="UP000504636"/>
    </source>
</evidence>
<keyword evidence="2" id="KW-1185">Reference proteome</keyword>
<protein>
    <recommendedName>
        <fullName evidence="4">Glycoside hydrolase</fullName>
    </recommendedName>
</protein>
<reference evidence="3" key="2">
    <citation type="submission" date="2020-04" db="EMBL/GenBank/DDBJ databases">
        <authorList>
            <consortium name="NCBI Genome Project"/>
        </authorList>
    </citation>
    <scope>NUCLEOTIDE SEQUENCE</scope>
    <source>
        <strain evidence="3">CBS 304.34</strain>
    </source>
</reference>
<dbReference type="EMBL" id="MU003715">
    <property type="protein sequence ID" value="KAF2804054.1"/>
    <property type="molecule type" value="Genomic_DNA"/>
</dbReference>
<gene>
    <name evidence="1 3" type="ORF">BDZ99DRAFT_398860</name>
</gene>
<name>A0A6A6Y7V7_9PEZI</name>
<organism evidence="1">
    <name type="scientific">Mytilinidion resinicola</name>
    <dbReference type="NCBI Taxonomy" id="574789"/>
    <lineage>
        <taxon>Eukaryota</taxon>
        <taxon>Fungi</taxon>
        <taxon>Dikarya</taxon>
        <taxon>Ascomycota</taxon>
        <taxon>Pezizomycotina</taxon>
        <taxon>Dothideomycetes</taxon>
        <taxon>Pleosporomycetidae</taxon>
        <taxon>Mytilinidiales</taxon>
        <taxon>Mytilinidiaceae</taxon>
        <taxon>Mytilinidion</taxon>
    </lineage>
</organism>
<evidence type="ECO:0008006" key="4">
    <source>
        <dbReference type="Google" id="ProtNLM"/>
    </source>
</evidence>
<proteinExistence type="predicted"/>